<dbReference type="Proteomes" id="UP000823614">
    <property type="component" value="Unassembled WGS sequence"/>
</dbReference>
<comment type="similarity">
    <text evidence="1">Belongs to the glycosyl hydrolase 38 family.</text>
</comment>
<dbReference type="SMART" id="SM00872">
    <property type="entry name" value="Alpha-mann_mid"/>
    <property type="match status" value="1"/>
</dbReference>
<dbReference type="Pfam" id="PF07748">
    <property type="entry name" value="Glyco_hydro_38C"/>
    <property type="match status" value="1"/>
</dbReference>
<organism evidence="7 8">
    <name type="scientific">Candidatus Gallilactobacillus intestinavium</name>
    <dbReference type="NCBI Taxonomy" id="2840838"/>
    <lineage>
        <taxon>Bacteria</taxon>
        <taxon>Bacillati</taxon>
        <taxon>Bacillota</taxon>
        <taxon>Bacilli</taxon>
        <taxon>Lactobacillales</taxon>
        <taxon>Lactobacillaceae</taxon>
        <taxon>Lactobacillaceae incertae sedis</taxon>
        <taxon>Candidatus Gallilactobacillus</taxon>
    </lineage>
</organism>
<dbReference type="InterPro" id="IPR037094">
    <property type="entry name" value="Glyco_hydro_38_cen_sf"/>
</dbReference>
<evidence type="ECO:0000256" key="2">
    <source>
        <dbReference type="ARBA" id="ARBA00022723"/>
    </source>
</evidence>
<reference evidence="7" key="1">
    <citation type="submission" date="2020-10" db="EMBL/GenBank/DDBJ databases">
        <authorList>
            <person name="Gilroy R."/>
        </authorList>
    </citation>
    <scope>NUCLEOTIDE SEQUENCE</scope>
    <source>
        <strain evidence="7">C6-149</strain>
    </source>
</reference>
<dbReference type="SUPFAM" id="SSF88688">
    <property type="entry name" value="Families 57/38 glycoside transferase middle domain"/>
    <property type="match status" value="1"/>
</dbReference>
<protein>
    <submittedName>
        <fullName evidence="7">Alpha-mannosidase</fullName>
    </submittedName>
</protein>
<reference evidence="7" key="2">
    <citation type="journal article" date="2021" name="PeerJ">
        <title>Extensive microbial diversity within the chicken gut microbiome revealed by metagenomics and culture.</title>
        <authorList>
            <person name="Gilroy R."/>
            <person name="Ravi A."/>
            <person name="Getino M."/>
            <person name="Pursley I."/>
            <person name="Horton D.L."/>
            <person name="Alikhan N.F."/>
            <person name="Baker D."/>
            <person name="Gharbi K."/>
            <person name="Hall N."/>
            <person name="Watson M."/>
            <person name="Adriaenssens E.M."/>
            <person name="Foster-Nyarko E."/>
            <person name="Jarju S."/>
            <person name="Secka A."/>
            <person name="Antonio M."/>
            <person name="Oren A."/>
            <person name="Chaudhuri R.R."/>
            <person name="La Ragione R."/>
            <person name="Hildebrand F."/>
            <person name="Pallen M.J."/>
        </authorList>
    </citation>
    <scope>NUCLEOTIDE SEQUENCE</scope>
    <source>
        <strain evidence="7">C6-149</strain>
    </source>
</reference>
<feature type="region of interest" description="Disordered" evidence="5">
    <location>
        <begin position="696"/>
        <end position="716"/>
    </location>
</feature>
<dbReference type="PANTHER" id="PTHR46017:SF2">
    <property type="entry name" value="MANNOSYLGLYCERATE HYDROLASE"/>
    <property type="match status" value="1"/>
</dbReference>
<name>A0A9D9E685_9LACO</name>
<evidence type="ECO:0000313" key="7">
    <source>
        <dbReference type="EMBL" id="MBO8441673.1"/>
    </source>
</evidence>
<keyword evidence="2" id="KW-0479">Metal-binding</keyword>
<accession>A0A9D9E685</accession>
<evidence type="ECO:0000256" key="4">
    <source>
        <dbReference type="ARBA" id="ARBA00023295"/>
    </source>
</evidence>
<dbReference type="EMBL" id="JADIMP010000073">
    <property type="protein sequence ID" value="MBO8441673.1"/>
    <property type="molecule type" value="Genomic_DNA"/>
</dbReference>
<gene>
    <name evidence="7" type="ORF">IAA89_04495</name>
</gene>
<dbReference type="PANTHER" id="PTHR46017">
    <property type="entry name" value="ALPHA-MANNOSIDASE 2C1"/>
    <property type="match status" value="1"/>
</dbReference>
<dbReference type="SUPFAM" id="SSF88713">
    <property type="entry name" value="Glycoside hydrolase/deacetylase"/>
    <property type="match status" value="1"/>
</dbReference>
<dbReference type="InterPro" id="IPR011682">
    <property type="entry name" value="Glyco_hydro_38_C"/>
</dbReference>
<comment type="caution">
    <text evidence="7">The sequence shown here is derived from an EMBL/GenBank/DDBJ whole genome shotgun (WGS) entry which is preliminary data.</text>
</comment>
<feature type="compositionally biased region" description="Basic and acidic residues" evidence="5">
    <location>
        <begin position="696"/>
        <end position="712"/>
    </location>
</feature>
<dbReference type="InterPro" id="IPR011330">
    <property type="entry name" value="Glyco_hydro/deAcase_b/a-brl"/>
</dbReference>
<evidence type="ECO:0000256" key="1">
    <source>
        <dbReference type="ARBA" id="ARBA00009792"/>
    </source>
</evidence>
<dbReference type="Gene3D" id="2.70.98.30">
    <property type="entry name" value="Golgi alpha-mannosidase II, domain 4"/>
    <property type="match status" value="1"/>
</dbReference>
<dbReference type="Gene3D" id="3.20.110.10">
    <property type="entry name" value="Glycoside hydrolase 38, N terminal domain"/>
    <property type="match status" value="1"/>
</dbReference>
<dbReference type="InterPro" id="IPR015341">
    <property type="entry name" value="Glyco_hydro_38_cen"/>
</dbReference>
<dbReference type="CDD" id="cd10815">
    <property type="entry name" value="GH38N_AMII_EcMngB_like"/>
    <property type="match status" value="1"/>
</dbReference>
<evidence type="ECO:0000256" key="3">
    <source>
        <dbReference type="ARBA" id="ARBA00022801"/>
    </source>
</evidence>
<dbReference type="GO" id="GO:0006013">
    <property type="term" value="P:mannose metabolic process"/>
    <property type="evidence" value="ECO:0007669"/>
    <property type="project" value="InterPro"/>
</dbReference>
<dbReference type="InterPro" id="IPR000602">
    <property type="entry name" value="Glyco_hydro_38_N"/>
</dbReference>
<dbReference type="GO" id="GO:0004559">
    <property type="term" value="F:alpha-mannosidase activity"/>
    <property type="evidence" value="ECO:0007669"/>
    <property type="project" value="InterPro"/>
</dbReference>
<feature type="domain" description="Glycoside hydrolase family 38 central" evidence="6">
    <location>
        <begin position="268"/>
        <end position="346"/>
    </location>
</feature>
<dbReference type="AlphaFoldDB" id="A0A9D9E685"/>
<dbReference type="SUPFAM" id="SSF74650">
    <property type="entry name" value="Galactose mutarotase-like"/>
    <property type="match status" value="1"/>
</dbReference>
<dbReference type="GO" id="GO:0046872">
    <property type="term" value="F:metal ion binding"/>
    <property type="evidence" value="ECO:0007669"/>
    <property type="project" value="UniProtKB-KW"/>
</dbReference>
<keyword evidence="3" id="KW-0378">Hydrolase</keyword>
<dbReference type="Pfam" id="PF01074">
    <property type="entry name" value="Glyco_hydro_38N"/>
    <property type="match status" value="1"/>
</dbReference>
<dbReference type="InterPro" id="IPR027291">
    <property type="entry name" value="Glyco_hydro_38_N_sf"/>
</dbReference>
<evidence type="ECO:0000256" key="5">
    <source>
        <dbReference type="SAM" id="MobiDB-lite"/>
    </source>
</evidence>
<dbReference type="InterPro" id="IPR028995">
    <property type="entry name" value="Glyco_hydro_57/38_cen_sf"/>
</dbReference>
<dbReference type="Pfam" id="PF09261">
    <property type="entry name" value="Alpha-mann_mid"/>
    <property type="match status" value="1"/>
</dbReference>
<dbReference type="Gene3D" id="1.20.1270.50">
    <property type="entry name" value="Glycoside hydrolase family 38, central domain"/>
    <property type="match status" value="1"/>
</dbReference>
<dbReference type="GO" id="GO:0009313">
    <property type="term" value="P:oligosaccharide catabolic process"/>
    <property type="evidence" value="ECO:0007669"/>
    <property type="project" value="TreeGrafter"/>
</dbReference>
<proteinExistence type="inferred from homology"/>
<evidence type="ECO:0000259" key="6">
    <source>
        <dbReference type="SMART" id="SM00872"/>
    </source>
</evidence>
<sequence>MKKVHVIAHTHWDYEWYFSRQEARVQFAYHMNEVLEALKSHQLEYYMLDGQMAIVDDYLQTNPDKKDAIKKYNRAGRLLLGPWYTQIDEFTTSGESAVRNLQLGMNLANELGEPMKIGYLPDSFGQSQDMPKIYNGFGIHNAVFWRGLPYENKAREFKWRSNDGSEVYTVNIKNGYYVGGELINCQNYQQLINKIATDSLHQNLALPVGGDQRAVDFNLKDKIEDANRNVKNAYLKESSYPQFFRELKSEGRIVPAYQGEYVDPSVSKIHRGIYSSRYDLKQVYDRLERILTYQVEPLMAYAKFRGIASQIGIVKDLWKTVARGQAHDSAGGCNSDKTNNDIFHRGIVALQIANAVRDYLLRKLSISDSNHADLYFYNPLPLRVQRVNEVEISTSFPYFDLIDEDGNKVEYDVLNQRVENAALLRRNHTEMEDEKYYVTQIAVRIDLKGTSLRRMQIKEKQQHSEMKKVQKIQNNRLKIEMIDGKLQLKDIKSGKSYSNFLTFIDQGDEGDNYDYSPAYNDWQLNLNFNGVAVKCTAGKVVSKMQIRGSWQLPSDLEARKNRVKNEKLKYFVELTLDKESPQIGFKMKVKNTVKDHRLRLVINADLPSEYSYADTQFGVIQRDVVDPHLTNWKEIGYHEEPTALRPMLHFANLHNDQRSITFLTHGMKSYEVIGENFDQLAITLYRSVGFLGRPDMKRRPGDASGLERHETPTPDSQLQKELTFDGEILLDKRFDPRKIQQQYLVHTTQNELYYQCQEINRYVTPLEYFSCNPVKLKSFKNEVDLQDSECVLSSWKLTTDETGYELRIYNPNSNLCKGGRLIFKSPKTVAKLDLNGKIKEVLASDVSSYDILDVEKGKIITLGIF</sequence>
<dbReference type="InterPro" id="IPR011013">
    <property type="entry name" value="Gal_mutarotase_sf_dom"/>
</dbReference>
<dbReference type="GO" id="GO:0030246">
    <property type="term" value="F:carbohydrate binding"/>
    <property type="evidence" value="ECO:0007669"/>
    <property type="project" value="InterPro"/>
</dbReference>
<evidence type="ECO:0000313" key="8">
    <source>
        <dbReference type="Proteomes" id="UP000823614"/>
    </source>
</evidence>
<keyword evidence="4" id="KW-0326">Glycosidase</keyword>